<dbReference type="Pfam" id="PF20174">
    <property type="entry name" value="DUF6540"/>
    <property type="match status" value="1"/>
</dbReference>
<evidence type="ECO:0000256" key="1">
    <source>
        <dbReference type="ARBA" id="ARBA00011738"/>
    </source>
</evidence>
<keyword evidence="4" id="KW-1185">Reference proteome</keyword>
<evidence type="ECO:0000259" key="2">
    <source>
        <dbReference type="PROSITE" id="PS51502"/>
    </source>
</evidence>
<dbReference type="STRING" id="1810919.A0A3D8RR15"/>
<protein>
    <recommendedName>
        <fullName evidence="2">Stress-response A/B barrel domain-containing protein</fullName>
    </recommendedName>
</protein>
<dbReference type="OrthoDB" id="1601230at2759"/>
<name>A0A3D8RR15_9EURO</name>
<comment type="subunit">
    <text evidence="1">Homodimer.</text>
</comment>
<organism evidence="3 4">
    <name type="scientific">Aspergillus mulundensis</name>
    <dbReference type="NCBI Taxonomy" id="1810919"/>
    <lineage>
        <taxon>Eukaryota</taxon>
        <taxon>Fungi</taxon>
        <taxon>Dikarya</taxon>
        <taxon>Ascomycota</taxon>
        <taxon>Pezizomycotina</taxon>
        <taxon>Eurotiomycetes</taxon>
        <taxon>Eurotiomycetidae</taxon>
        <taxon>Eurotiales</taxon>
        <taxon>Aspergillaceae</taxon>
        <taxon>Aspergillus</taxon>
        <taxon>Aspergillus subgen. Nidulantes</taxon>
    </lineage>
</organism>
<dbReference type="GeneID" id="38116797"/>
<dbReference type="Gene3D" id="3.30.70.100">
    <property type="match status" value="1"/>
</dbReference>
<dbReference type="PANTHER" id="PTHR33178:SF10">
    <property type="entry name" value="STRESS-RESPONSE A_B BARREL DOMAIN-CONTAINING PROTEIN"/>
    <property type="match status" value="1"/>
</dbReference>
<proteinExistence type="predicted"/>
<accession>A0A3D8RR15</accession>
<reference evidence="3 4" key="1">
    <citation type="journal article" date="2018" name="IMA Fungus">
        <title>IMA Genome-F 9: Draft genome sequence of Annulohypoxylon stygium, Aspergillus mulundensis, Berkeleyomyces basicola (syn. Thielaviopsis basicola), Ceratocystis smalleyi, two Cercospora beticola strains, Coleophoma cylindrospora, Fusarium fracticaudum, Phialophora cf. hyalina, and Morchella septimelata.</title>
        <authorList>
            <person name="Wingfield B.D."/>
            <person name="Bills G.F."/>
            <person name="Dong Y."/>
            <person name="Huang W."/>
            <person name="Nel W.J."/>
            <person name="Swalarsk-Parry B.S."/>
            <person name="Vaghefi N."/>
            <person name="Wilken P.M."/>
            <person name="An Z."/>
            <person name="de Beer Z.W."/>
            <person name="De Vos L."/>
            <person name="Chen L."/>
            <person name="Duong T.A."/>
            <person name="Gao Y."/>
            <person name="Hammerbacher A."/>
            <person name="Kikkert J.R."/>
            <person name="Li Y."/>
            <person name="Li H."/>
            <person name="Li K."/>
            <person name="Li Q."/>
            <person name="Liu X."/>
            <person name="Ma X."/>
            <person name="Naidoo K."/>
            <person name="Pethybridge S.J."/>
            <person name="Sun J."/>
            <person name="Steenkamp E.T."/>
            <person name="van der Nest M.A."/>
            <person name="van Wyk S."/>
            <person name="Wingfield M.J."/>
            <person name="Xiong C."/>
            <person name="Yue Q."/>
            <person name="Zhang X."/>
        </authorList>
    </citation>
    <scope>NUCLEOTIDE SEQUENCE [LARGE SCALE GENOMIC DNA]</scope>
    <source>
        <strain evidence="3 4">DSM 5745</strain>
    </source>
</reference>
<dbReference type="PROSITE" id="PS51502">
    <property type="entry name" value="S_R_A_B_BARREL"/>
    <property type="match status" value="1"/>
</dbReference>
<dbReference type="SUPFAM" id="SSF54909">
    <property type="entry name" value="Dimeric alpha+beta barrel"/>
    <property type="match status" value="1"/>
</dbReference>
<gene>
    <name evidence="3" type="ORF">DSM5745_06427</name>
</gene>
<dbReference type="InterPro" id="IPR011008">
    <property type="entry name" value="Dimeric_a/b-barrel"/>
</dbReference>
<dbReference type="Pfam" id="PF07876">
    <property type="entry name" value="Dabb"/>
    <property type="match status" value="1"/>
</dbReference>
<dbReference type="InterPro" id="IPR013097">
    <property type="entry name" value="Dabb"/>
</dbReference>
<dbReference type="Proteomes" id="UP000256690">
    <property type="component" value="Unassembled WGS sequence"/>
</dbReference>
<evidence type="ECO:0000313" key="3">
    <source>
        <dbReference type="EMBL" id="RDW76435.1"/>
    </source>
</evidence>
<dbReference type="RefSeq" id="XP_026602747.1">
    <property type="nucleotide sequence ID" value="XM_026748443.1"/>
</dbReference>
<dbReference type="InterPro" id="IPR044662">
    <property type="entry name" value="HS1/DABB1-like"/>
</dbReference>
<dbReference type="EMBL" id="PVWQ01000007">
    <property type="protein sequence ID" value="RDW76435.1"/>
    <property type="molecule type" value="Genomic_DNA"/>
</dbReference>
<evidence type="ECO:0000313" key="4">
    <source>
        <dbReference type="Proteomes" id="UP000256690"/>
    </source>
</evidence>
<dbReference type="SMART" id="SM00886">
    <property type="entry name" value="Dabb"/>
    <property type="match status" value="1"/>
</dbReference>
<feature type="domain" description="Stress-response A/B barrel" evidence="2">
    <location>
        <begin position="105"/>
        <end position="209"/>
    </location>
</feature>
<dbReference type="AlphaFoldDB" id="A0A3D8RR15"/>
<dbReference type="InterPro" id="IPR046670">
    <property type="entry name" value="DUF6540"/>
</dbReference>
<comment type="caution">
    <text evidence="3">The sequence shown here is derived from an EMBL/GenBank/DDBJ whole genome shotgun (WGS) entry which is preliminary data.</text>
</comment>
<dbReference type="PANTHER" id="PTHR33178">
    <property type="match status" value="1"/>
</dbReference>
<sequence length="214" mass="23215">MSRTIYLAEFSNGPRPAHQSVFMPTGNAGTKGKLIHVDGNPALGFSLEFLRNFDYADFPTPYWISELGAVDARFVTDTPGNGQLSKDAVARDQLESVATLVAPPGRSLNPFDPALKSGLSADTVKDLCTRMLSLKDKCVHPTSQKPYILSASGGADNSPEGMQNGITHAFVVEFASEEDRKYYLEKDPAHLEFVGSLKDVIEKVQVVDFTGGVF</sequence>